<dbReference type="EMBL" id="JAMQOL010000012">
    <property type="protein sequence ID" value="MCM4077884.1"/>
    <property type="molecule type" value="Genomic_DNA"/>
</dbReference>
<evidence type="ECO:0000313" key="4">
    <source>
        <dbReference type="Proteomes" id="UP001523216"/>
    </source>
</evidence>
<dbReference type="InterPro" id="IPR029063">
    <property type="entry name" value="SAM-dependent_MTases_sf"/>
</dbReference>
<dbReference type="SUPFAM" id="SSF53335">
    <property type="entry name" value="S-adenosyl-L-methionine-dependent methyltransferases"/>
    <property type="match status" value="1"/>
</dbReference>
<sequence>MNATNLACPPGEQAALDLYDRVLTRAATGADGTLVLRDPSGREYRVDATSWCRPHRPGDGGLLDRCRGATLDVGCGPGRLAGALLERGRPALGIDVSPTAVRLARLRGALALCRDAFAPVPGQGRWEHLLLADGNIGIGGDPAALLRRCRTLLAPNGRLHVELEPPGTRSWSGRATLHDGDGDGGDGDGGGGAPMRWAQVAADDLAPLAGTAGLFIRTTWTEEDRWFATLAPV</sequence>
<feature type="domain" description="Methyltransferase" evidence="2">
    <location>
        <begin position="71"/>
        <end position="157"/>
    </location>
</feature>
<dbReference type="RefSeq" id="WP_251797737.1">
    <property type="nucleotide sequence ID" value="NZ_JAMQOL010000012.1"/>
</dbReference>
<keyword evidence="4" id="KW-1185">Reference proteome</keyword>
<dbReference type="GO" id="GO:0032259">
    <property type="term" value="P:methylation"/>
    <property type="evidence" value="ECO:0007669"/>
    <property type="project" value="UniProtKB-KW"/>
</dbReference>
<name>A0ABT0XXP2_9ACTN</name>
<organism evidence="3 4">
    <name type="scientific">Paractinoplanes hotanensis</name>
    <dbReference type="NCBI Taxonomy" id="2906497"/>
    <lineage>
        <taxon>Bacteria</taxon>
        <taxon>Bacillati</taxon>
        <taxon>Actinomycetota</taxon>
        <taxon>Actinomycetes</taxon>
        <taxon>Micromonosporales</taxon>
        <taxon>Micromonosporaceae</taxon>
        <taxon>Paractinoplanes</taxon>
    </lineage>
</organism>
<comment type="caution">
    <text evidence="3">The sequence shown here is derived from an EMBL/GenBank/DDBJ whole genome shotgun (WGS) entry which is preliminary data.</text>
</comment>
<dbReference type="Proteomes" id="UP001523216">
    <property type="component" value="Unassembled WGS sequence"/>
</dbReference>
<keyword evidence="3" id="KW-0808">Transferase</keyword>
<evidence type="ECO:0000256" key="1">
    <source>
        <dbReference type="SAM" id="MobiDB-lite"/>
    </source>
</evidence>
<evidence type="ECO:0000313" key="3">
    <source>
        <dbReference type="EMBL" id="MCM4077884.1"/>
    </source>
</evidence>
<gene>
    <name evidence="3" type="ORF">LXN57_09925</name>
</gene>
<keyword evidence="3" id="KW-0489">Methyltransferase</keyword>
<dbReference type="Gene3D" id="3.40.50.150">
    <property type="entry name" value="Vaccinia Virus protein VP39"/>
    <property type="match status" value="1"/>
</dbReference>
<reference evidence="3 4" key="1">
    <citation type="submission" date="2022-06" db="EMBL/GenBank/DDBJ databases">
        <title>Actinoplanes abujensis sp. nov., isolated from Nigerian arid soil.</title>
        <authorList>
            <person name="Ding P."/>
        </authorList>
    </citation>
    <scope>NUCLEOTIDE SEQUENCE [LARGE SCALE GENOMIC DNA]</scope>
    <source>
        <strain evidence="4">TRM88002</strain>
    </source>
</reference>
<feature type="region of interest" description="Disordered" evidence="1">
    <location>
        <begin position="164"/>
        <end position="194"/>
    </location>
</feature>
<accession>A0ABT0XXP2</accession>
<protein>
    <submittedName>
        <fullName evidence="3">Class I SAM-dependent methyltransferase</fullName>
    </submittedName>
</protein>
<dbReference type="CDD" id="cd02440">
    <property type="entry name" value="AdoMet_MTases"/>
    <property type="match status" value="1"/>
</dbReference>
<dbReference type="Pfam" id="PF13649">
    <property type="entry name" value="Methyltransf_25"/>
    <property type="match status" value="1"/>
</dbReference>
<dbReference type="InterPro" id="IPR041698">
    <property type="entry name" value="Methyltransf_25"/>
</dbReference>
<proteinExistence type="predicted"/>
<evidence type="ECO:0000259" key="2">
    <source>
        <dbReference type="Pfam" id="PF13649"/>
    </source>
</evidence>
<dbReference type="GO" id="GO:0008168">
    <property type="term" value="F:methyltransferase activity"/>
    <property type="evidence" value="ECO:0007669"/>
    <property type="project" value="UniProtKB-KW"/>
</dbReference>